<dbReference type="AlphaFoldDB" id="A0AAV8UBJ9"/>
<organism evidence="2 3">
    <name type="scientific">Erythroxylum novogranatense</name>
    <dbReference type="NCBI Taxonomy" id="1862640"/>
    <lineage>
        <taxon>Eukaryota</taxon>
        <taxon>Viridiplantae</taxon>
        <taxon>Streptophyta</taxon>
        <taxon>Embryophyta</taxon>
        <taxon>Tracheophyta</taxon>
        <taxon>Spermatophyta</taxon>
        <taxon>Magnoliopsida</taxon>
        <taxon>eudicotyledons</taxon>
        <taxon>Gunneridae</taxon>
        <taxon>Pentapetalae</taxon>
        <taxon>rosids</taxon>
        <taxon>fabids</taxon>
        <taxon>Malpighiales</taxon>
        <taxon>Erythroxylaceae</taxon>
        <taxon>Erythroxylum</taxon>
    </lineage>
</organism>
<dbReference type="Pfam" id="PF00248">
    <property type="entry name" value="Aldo_ket_red"/>
    <property type="match status" value="1"/>
</dbReference>
<dbReference type="InterPro" id="IPR023210">
    <property type="entry name" value="NADP_OxRdtase_dom"/>
</dbReference>
<evidence type="ECO:0000313" key="3">
    <source>
        <dbReference type="Proteomes" id="UP001159364"/>
    </source>
</evidence>
<dbReference type="Gene3D" id="3.20.20.100">
    <property type="entry name" value="NADP-dependent oxidoreductase domain"/>
    <property type="match status" value="1"/>
</dbReference>
<proteinExistence type="predicted"/>
<comment type="caution">
    <text evidence="2">The sequence shown here is derived from an EMBL/GenBank/DDBJ whole genome shotgun (WGS) entry which is preliminary data.</text>
</comment>
<keyword evidence="3" id="KW-1185">Reference proteome</keyword>
<name>A0AAV8UBJ9_9ROSI</name>
<dbReference type="PANTHER" id="PTHR11732">
    <property type="entry name" value="ALDO/KETO REDUCTASE"/>
    <property type="match status" value="1"/>
</dbReference>
<dbReference type="InterPro" id="IPR036812">
    <property type="entry name" value="NAD(P)_OxRdtase_dom_sf"/>
</dbReference>
<dbReference type="Proteomes" id="UP001159364">
    <property type="component" value="Linkage Group LG08"/>
</dbReference>
<dbReference type="EMBL" id="JAIWQS010000008">
    <property type="protein sequence ID" value="KAJ8899795.1"/>
    <property type="molecule type" value="Genomic_DNA"/>
</dbReference>
<evidence type="ECO:0000259" key="1">
    <source>
        <dbReference type="Pfam" id="PF00248"/>
    </source>
</evidence>
<dbReference type="PRINTS" id="PR00069">
    <property type="entry name" value="ALDKETRDTASE"/>
</dbReference>
<dbReference type="GO" id="GO:0016491">
    <property type="term" value="F:oxidoreductase activity"/>
    <property type="evidence" value="ECO:0007669"/>
    <property type="project" value="InterPro"/>
</dbReference>
<evidence type="ECO:0000313" key="2">
    <source>
        <dbReference type="EMBL" id="KAJ8899795.1"/>
    </source>
</evidence>
<feature type="domain" description="NADP-dependent oxidoreductase" evidence="1">
    <location>
        <begin position="33"/>
        <end position="247"/>
    </location>
</feature>
<dbReference type="InterPro" id="IPR020471">
    <property type="entry name" value="AKR"/>
</dbReference>
<sequence length="314" mass="35391">MNEAKHKHGPLYFDLNTGAKIPMVALGTWKAPPGVVGEAVKTVVKAGYRRIDFVNEKEIGVTLKELFSNGVVKRSEMFITSKLCDHAPEDVSTLSKSLEDLQFDYIDLYLLLCFPETWNAMEGLYTPGQARAIGVNNFSTKKLQDLLGYAKVAPVINQVECHPVWQQPALHNFCKSNGVHLSAFPPLGSPGSWIKREILKEPTLIEIAEKLNKLPVKVALRWGIQTGHNILLKSGTKSRIIENLSLFHYCIPPGLFLKFSCKTFLSLGAILSMSHKSPKWPFKSVSELFCLHVRDVFDFMFGYSAQRYRPYIEF</sequence>
<protein>
    <recommendedName>
        <fullName evidence="1">NADP-dependent oxidoreductase domain-containing protein</fullName>
    </recommendedName>
</protein>
<dbReference type="SUPFAM" id="SSF51430">
    <property type="entry name" value="NAD(P)-linked oxidoreductase"/>
    <property type="match status" value="1"/>
</dbReference>
<accession>A0AAV8UBJ9</accession>
<gene>
    <name evidence="2" type="ORF">K2173_019495</name>
</gene>
<reference evidence="2 3" key="1">
    <citation type="submission" date="2021-09" db="EMBL/GenBank/DDBJ databases">
        <title>Genomic insights and catalytic innovation underlie evolution of tropane alkaloids biosynthesis.</title>
        <authorList>
            <person name="Wang Y.-J."/>
            <person name="Tian T."/>
            <person name="Huang J.-P."/>
            <person name="Huang S.-X."/>
        </authorList>
    </citation>
    <scope>NUCLEOTIDE SEQUENCE [LARGE SCALE GENOMIC DNA]</scope>
    <source>
        <strain evidence="2">KIB-2018</strain>
        <tissue evidence="2">Leaf</tissue>
    </source>
</reference>